<dbReference type="RefSeq" id="WP_224315024.1">
    <property type="nucleotide sequence ID" value="NZ_JAIRBM010000016.1"/>
</dbReference>
<proteinExistence type="predicted"/>
<dbReference type="EMBL" id="JAIRBM010000016">
    <property type="protein sequence ID" value="MBZ6078273.1"/>
    <property type="molecule type" value="Genomic_DNA"/>
</dbReference>
<evidence type="ECO:0000313" key="3">
    <source>
        <dbReference type="Proteomes" id="UP000704176"/>
    </source>
</evidence>
<dbReference type="InterPro" id="IPR027051">
    <property type="entry name" value="XdhC_Rossmann_dom"/>
</dbReference>
<gene>
    <name evidence="2" type="ORF">K9B37_18620</name>
</gene>
<evidence type="ECO:0000313" key="2">
    <source>
        <dbReference type="EMBL" id="MBZ6078273.1"/>
    </source>
</evidence>
<reference evidence="2 3" key="1">
    <citation type="submission" date="2021-09" db="EMBL/GenBank/DDBJ databases">
        <title>The complete genome sequence of a new microorganism.</title>
        <authorList>
            <person name="Zi Z."/>
        </authorList>
    </citation>
    <scope>NUCLEOTIDE SEQUENCE [LARGE SCALE GENOMIC DNA]</scope>
    <source>
        <strain evidence="2 3">WGZ8</strain>
    </source>
</reference>
<comment type="caution">
    <text evidence="2">The sequence shown here is derived from an EMBL/GenBank/DDBJ whole genome shotgun (WGS) entry which is preliminary data.</text>
</comment>
<keyword evidence="3" id="KW-1185">Reference proteome</keyword>
<dbReference type="Pfam" id="PF13478">
    <property type="entry name" value="XdhC_C"/>
    <property type="match status" value="1"/>
</dbReference>
<accession>A0ABS7VRT3</accession>
<dbReference type="Gene3D" id="3.40.50.720">
    <property type="entry name" value="NAD(P)-binding Rossmann-like Domain"/>
    <property type="match status" value="1"/>
</dbReference>
<protein>
    <submittedName>
        <fullName evidence="2">XdhC family protein</fullName>
    </submittedName>
</protein>
<name>A0ABS7VRT3_9HYPH</name>
<sequence>MGAGTRTALSQPAFFIGPMGSCQTHANCLRTLRGRGVRQGALERIVSPLGLIPSARAPATLALSRLRPRSLRLTVASQHRETANPGQVRYPGWPGPVALYDGIQRRLTKLTGHS</sequence>
<evidence type="ECO:0000259" key="1">
    <source>
        <dbReference type="Pfam" id="PF13478"/>
    </source>
</evidence>
<dbReference type="Proteomes" id="UP000704176">
    <property type="component" value="Unassembled WGS sequence"/>
</dbReference>
<feature type="domain" description="XdhC Rossmann" evidence="1">
    <location>
        <begin position="6"/>
        <end position="64"/>
    </location>
</feature>
<organism evidence="2 3">
    <name type="scientific">Microvirga puerhi</name>
    <dbReference type="NCBI Taxonomy" id="2876078"/>
    <lineage>
        <taxon>Bacteria</taxon>
        <taxon>Pseudomonadati</taxon>
        <taxon>Pseudomonadota</taxon>
        <taxon>Alphaproteobacteria</taxon>
        <taxon>Hyphomicrobiales</taxon>
        <taxon>Methylobacteriaceae</taxon>
        <taxon>Microvirga</taxon>
    </lineage>
</organism>